<gene>
    <name evidence="10" type="ORF">MIMGU_mgv1a0228142mg</name>
</gene>
<keyword evidence="11" id="KW-1185">Reference proteome</keyword>
<evidence type="ECO:0000256" key="5">
    <source>
        <dbReference type="ARBA" id="ARBA00022525"/>
    </source>
</evidence>
<evidence type="ECO:0000256" key="3">
    <source>
        <dbReference type="ARBA" id="ARBA00005641"/>
    </source>
</evidence>
<dbReference type="Proteomes" id="UP000030748">
    <property type="component" value="Unassembled WGS sequence"/>
</dbReference>
<dbReference type="EC" id="3.2.1.78" evidence="4"/>
<dbReference type="InterPro" id="IPR018087">
    <property type="entry name" value="Glyco_hydro_5_CS"/>
</dbReference>
<sequence length="266" mass="30147">MCRNTLLIGYSESSFIKTSGNKFVRDGRPFYFNGFNAYWLMTTASNSTTRYKVSDVFSEASKNGMNVARAWAFSDGGSYSPLQTYPGNYNQQTFSGLDFVVAEAKKYGIYLILSLVNNWNDYGGKKQYVEWGRSKGQSLKNDDEFFTNSVVKGFYKNNVKTVLTRYNTITKLAYEDDPTILAWELINEPHCESDLSGNTFQNWVAEMSGYVKSIDRNHLVEIGLEGYYGESKKSVNPNGYIVGTDFISNSRVPTVDFTTIHIYGEQ</sequence>
<comment type="catalytic activity">
    <reaction evidence="1">
        <text>Random hydrolysis of (1-&gt;4)-beta-D-mannosidic linkages in mannans, galactomannans and glucomannans.</text>
        <dbReference type="EC" id="3.2.1.78"/>
    </reaction>
</comment>
<accession>A0A022QSI5</accession>
<evidence type="ECO:0000313" key="11">
    <source>
        <dbReference type="Proteomes" id="UP000030748"/>
    </source>
</evidence>
<evidence type="ECO:0000256" key="4">
    <source>
        <dbReference type="ARBA" id="ARBA00012706"/>
    </source>
</evidence>
<keyword evidence="6" id="KW-0732">Signal</keyword>
<keyword evidence="7" id="KW-0378">Hydrolase</keyword>
<dbReference type="EMBL" id="KI631018">
    <property type="protein sequence ID" value="EYU30896.1"/>
    <property type="molecule type" value="Genomic_DNA"/>
</dbReference>
<dbReference type="PANTHER" id="PTHR31451:SF39">
    <property type="entry name" value="MANNAN ENDO-1,4-BETA-MANNOSIDASE 1"/>
    <property type="match status" value="1"/>
</dbReference>
<dbReference type="Pfam" id="PF26410">
    <property type="entry name" value="GH5_mannosidase"/>
    <property type="match status" value="1"/>
</dbReference>
<evidence type="ECO:0000256" key="6">
    <source>
        <dbReference type="ARBA" id="ARBA00022729"/>
    </source>
</evidence>
<dbReference type="AlphaFoldDB" id="A0A022QSI5"/>
<evidence type="ECO:0000256" key="7">
    <source>
        <dbReference type="ARBA" id="ARBA00022801"/>
    </source>
</evidence>
<evidence type="ECO:0000256" key="1">
    <source>
        <dbReference type="ARBA" id="ARBA00001678"/>
    </source>
</evidence>
<organism evidence="10 11">
    <name type="scientific">Erythranthe guttata</name>
    <name type="common">Yellow monkey flower</name>
    <name type="synonym">Mimulus guttatus</name>
    <dbReference type="NCBI Taxonomy" id="4155"/>
    <lineage>
        <taxon>Eukaryota</taxon>
        <taxon>Viridiplantae</taxon>
        <taxon>Streptophyta</taxon>
        <taxon>Embryophyta</taxon>
        <taxon>Tracheophyta</taxon>
        <taxon>Spermatophyta</taxon>
        <taxon>Magnoliopsida</taxon>
        <taxon>eudicotyledons</taxon>
        <taxon>Gunneridae</taxon>
        <taxon>Pentapetalae</taxon>
        <taxon>asterids</taxon>
        <taxon>lamiids</taxon>
        <taxon>Lamiales</taxon>
        <taxon>Phrymaceae</taxon>
        <taxon>Erythranthe</taxon>
    </lineage>
</organism>
<comment type="similarity">
    <text evidence="3">Belongs to the glycosyl hydrolase 5 (cellulase A) family.</text>
</comment>
<dbReference type="GO" id="GO:0000272">
    <property type="term" value="P:polysaccharide catabolic process"/>
    <property type="evidence" value="ECO:0007669"/>
    <property type="project" value="InterPro"/>
</dbReference>
<dbReference type="GO" id="GO:0016985">
    <property type="term" value="F:mannan endo-1,4-beta-mannosidase activity"/>
    <property type="evidence" value="ECO:0000318"/>
    <property type="project" value="GO_Central"/>
</dbReference>
<evidence type="ECO:0000313" key="10">
    <source>
        <dbReference type="EMBL" id="EYU30896.1"/>
    </source>
</evidence>
<comment type="subcellular location">
    <subcellularLocation>
        <location evidence="2">Secreted</location>
    </subcellularLocation>
</comment>
<evidence type="ECO:0000259" key="9">
    <source>
        <dbReference type="Pfam" id="PF26410"/>
    </source>
</evidence>
<reference evidence="10 11" key="1">
    <citation type="journal article" date="2013" name="Proc. Natl. Acad. Sci. U.S.A.">
        <title>Fine-scale variation in meiotic recombination in Mimulus inferred from population shotgun sequencing.</title>
        <authorList>
            <person name="Hellsten U."/>
            <person name="Wright K.M."/>
            <person name="Jenkins J."/>
            <person name="Shu S."/>
            <person name="Yuan Y."/>
            <person name="Wessler S.R."/>
            <person name="Schmutz J."/>
            <person name="Willis J.H."/>
            <person name="Rokhsar D.S."/>
        </authorList>
    </citation>
    <scope>NUCLEOTIDE SEQUENCE [LARGE SCALE GENOMIC DNA]</scope>
    <source>
        <strain evidence="11">cv. DUN x IM62</strain>
    </source>
</reference>
<dbReference type="GO" id="GO:0005576">
    <property type="term" value="C:extracellular region"/>
    <property type="evidence" value="ECO:0007669"/>
    <property type="project" value="UniProtKB-SubCell"/>
</dbReference>
<feature type="non-terminal residue" evidence="10">
    <location>
        <position position="266"/>
    </location>
</feature>
<name>A0A022QSI5_ERYGU</name>
<dbReference type="eggNOG" id="ENOG502QS4Q">
    <property type="taxonomic scope" value="Eukaryota"/>
</dbReference>
<keyword evidence="5" id="KW-0964">Secreted</keyword>
<dbReference type="SUPFAM" id="SSF51445">
    <property type="entry name" value="(Trans)glycosidases"/>
    <property type="match status" value="1"/>
</dbReference>
<protein>
    <recommendedName>
        <fullName evidence="4">mannan endo-1,4-beta-mannosidase</fullName>
        <ecNumber evidence="4">3.2.1.78</ecNumber>
    </recommendedName>
</protein>
<dbReference type="InterPro" id="IPR017853">
    <property type="entry name" value="GH"/>
</dbReference>
<evidence type="ECO:0000256" key="2">
    <source>
        <dbReference type="ARBA" id="ARBA00004613"/>
    </source>
</evidence>
<dbReference type="PANTHER" id="PTHR31451">
    <property type="match status" value="1"/>
</dbReference>
<dbReference type="STRING" id="4155.A0A022QSI5"/>
<dbReference type="InterPro" id="IPR045053">
    <property type="entry name" value="MAN-like"/>
</dbReference>
<dbReference type="InterPro" id="IPR001547">
    <property type="entry name" value="Glyco_hydro_5"/>
</dbReference>
<dbReference type="PROSITE" id="PS00659">
    <property type="entry name" value="GLYCOSYL_HYDROL_F5"/>
    <property type="match status" value="1"/>
</dbReference>
<keyword evidence="8" id="KW-0326">Glycosidase</keyword>
<proteinExistence type="inferred from homology"/>
<evidence type="ECO:0000256" key="8">
    <source>
        <dbReference type="ARBA" id="ARBA00023295"/>
    </source>
</evidence>
<dbReference type="Gene3D" id="3.20.20.80">
    <property type="entry name" value="Glycosidases"/>
    <property type="match status" value="1"/>
</dbReference>
<feature type="domain" description="Glycoside hydrolase family 5" evidence="9">
    <location>
        <begin position="13"/>
        <end position="263"/>
    </location>
</feature>